<evidence type="ECO:0000256" key="3">
    <source>
        <dbReference type="ARBA" id="ARBA00022989"/>
    </source>
</evidence>
<evidence type="ECO:0000313" key="6">
    <source>
        <dbReference type="Proteomes" id="UP000540423"/>
    </source>
</evidence>
<comment type="subcellular location">
    <subcellularLocation>
        <location evidence="1">Cell membrane</location>
        <topology evidence="1">Multi-pass membrane protein</topology>
    </subcellularLocation>
</comment>
<dbReference type="AlphaFoldDB" id="A0A7X0LNV2"/>
<keyword evidence="3" id="KW-1133">Transmembrane helix</keyword>
<evidence type="ECO:0000256" key="1">
    <source>
        <dbReference type="ARBA" id="ARBA00004651"/>
    </source>
</evidence>
<dbReference type="Gene3D" id="1.20.1560.10">
    <property type="entry name" value="ABC transporter type 1, transmembrane domain"/>
    <property type="match status" value="1"/>
</dbReference>
<dbReference type="InterPro" id="IPR039421">
    <property type="entry name" value="Type_1_exporter"/>
</dbReference>
<dbReference type="GO" id="GO:0005886">
    <property type="term" value="C:plasma membrane"/>
    <property type="evidence" value="ECO:0007669"/>
    <property type="project" value="UniProtKB-SubCell"/>
</dbReference>
<organism evidence="5 6">
    <name type="scientific">Streptomyces candidus</name>
    <dbReference type="NCBI Taxonomy" id="67283"/>
    <lineage>
        <taxon>Bacteria</taxon>
        <taxon>Bacillati</taxon>
        <taxon>Actinomycetota</taxon>
        <taxon>Actinomycetes</taxon>
        <taxon>Kitasatosporales</taxon>
        <taxon>Streptomycetaceae</taxon>
        <taxon>Streptomyces</taxon>
    </lineage>
</organism>
<dbReference type="InterPro" id="IPR027417">
    <property type="entry name" value="P-loop_NTPase"/>
</dbReference>
<proteinExistence type="predicted"/>
<evidence type="ECO:0000256" key="2">
    <source>
        <dbReference type="ARBA" id="ARBA00022692"/>
    </source>
</evidence>
<evidence type="ECO:0000256" key="4">
    <source>
        <dbReference type="ARBA" id="ARBA00023136"/>
    </source>
</evidence>
<sequence length="116" mass="12160">MGVQRGQRARGWVTRAVLGSAVVDLVAALAPVAQPGRSIETFQTIRVHLDRLRDVLNEPPESLGQGAEKVDLNEPITLTDVSFSYSGDGPEALPGISLTVRPGEKIAIVGSSGSGK</sequence>
<keyword evidence="6" id="KW-1185">Reference proteome</keyword>
<dbReference type="EMBL" id="JACHEM010000003">
    <property type="protein sequence ID" value="MBB6435252.1"/>
    <property type="molecule type" value="Genomic_DNA"/>
</dbReference>
<accession>A0A7X0LNV2</accession>
<dbReference type="InterPro" id="IPR036640">
    <property type="entry name" value="ABC1_TM_sf"/>
</dbReference>
<name>A0A7X0LNV2_9ACTN</name>
<dbReference type="SUPFAM" id="SSF52540">
    <property type="entry name" value="P-loop containing nucleoside triphosphate hydrolases"/>
    <property type="match status" value="1"/>
</dbReference>
<dbReference type="GO" id="GO:0034040">
    <property type="term" value="F:ATPase-coupled lipid transmembrane transporter activity"/>
    <property type="evidence" value="ECO:0007669"/>
    <property type="project" value="TreeGrafter"/>
</dbReference>
<keyword evidence="4" id="KW-0472">Membrane</keyword>
<dbReference type="GO" id="GO:0005524">
    <property type="term" value="F:ATP binding"/>
    <property type="evidence" value="ECO:0007669"/>
    <property type="project" value="InterPro"/>
</dbReference>
<dbReference type="RefSeq" id="WP_229923316.1">
    <property type="nucleotide sequence ID" value="NZ_BNBN01000004.1"/>
</dbReference>
<gene>
    <name evidence="5" type="ORF">HNQ79_001703</name>
</gene>
<reference evidence="5 6" key="1">
    <citation type="submission" date="2020-08" db="EMBL/GenBank/DDBJ databases">
        <title>Genomic Encyclopedia of Type Strains, Phase IV (KMG-IV): sequencing the most valuable type-strain genomes for metagenomic binning, comparative biology and taxonomic classification.</title>
        <authorList>
            <person name="Goeker M."/>
        </authorList>
    </citation>
    <scope>NUCLEOTIDE SEQUENCE [LARGE SCALE GENOMIC DNA]</scope>
    <source>
        <strain evidence="5 6">DSM 40141</strain>
    </source>
</reference>
<dbReference type="Gene3D" id="3.40.50.300">
    <property type="entry name" value="P-loop containing nucleotide triphosphate hydrolases"/>
    <property type="match status" value="1"/>
</dbReference>
<dbReference type="Proteomes" id="UP000540423">
    <property type="component" value="Unassembled WGS sequence"/>
</dbReference>
<dbReference type="PANTHER" id="PTHR24221">
    <property type="entry name" value="ATP-BINDING CASSETTE SUB-FAMILY B"/>
    <property type="match status" value="1"/>
</dbReference>
<comment type="caution">
    <text evidence="5">The sequence shown here is derived from an EMBL/GenBank/DDBJ whole genome shotgun (WGS) entry which is preliminary data.</text>
</comment>
<protein>
    <submittedName>
        <fullName evidence="5">ABC-type bacteriocin/lantibiotic exporter with double-glycine peptidase domain</fullName>
    </submittedName>
</protein>
<keyword evidence="2" id="KW-0812">Transmembrane</keyword>
<dbReference type="PANTHER" id="PTHR24221:SF647">
    <property type="entry name" value="BLL6336 PROTEIN"/>
    <property type="match status" value="1"/>
</dbReference>
<evidence type="ECO:0000313" key="5">
    <source>
        <dbReference type="EMBL" id="MBB6435252.1"/>
    </source>
</evidence>